<organism evidence="2 3">
    <name type="scientific">Caproicibacterium amylolyticum</name>
    <dbReference type="NCBI Taxonomy" id="2766537"/>
    <lineage>
        <taxon>Bacteria</taxon>
        <taxon>Bacillati</taxon>
        <taxon>Bacillota</taxon>
        <taxon>Clostridia</taxon>
        <taxon>Eubacteriales</taxon>
        <taxon>Oscillospiraceae</taxon>
        <taxon>Caproicibacterium</taxon>
    </lineage>
</organism>
<evidence type="ECO:0000259" key="1">
    <source>
        <dbReference type="Pfam" id="PF01979"/>
    </source>
</evidence>
<dbReference type="EMBL" id="CP060696">
    <property type="protein sequence ID" value="QNO18636.1"/>
    <property type="molecule type" value="Genomic_DNA"/>
</dbReference>
<gene>
    <name evidence="2" type="ORF">H6X83_03025</name>
</gene>
<dbReference type="PANTHER" id="PTHR43135:SF3">
    <property type="entry name" value="ALPHA-D-RIBOSE 1-METHYLPHOSPHONATE 5-TRIPHOSPHATE DIPHOSPHATASE"/>
    <property type="match status" value="1"/>
</dbReference>
<dbReference type="Pfam" id="PF01979">
    <property type="entry name" value="Amidohydro_1"/>
    <property type="match status" value="1"/>
</dbReference>
<dbReference type="PANTHER" id="PTHR43135">
    <property type="entry name" value="ALPHA-D-RIBOSE 1-METHYLPHOSPHONATE 5-TRIPHOSPHATE DIPHOSPHATASE"/>
    <property type="match status" value="1"/>
</dbReference>
<accession>A0A7G9WIX4</accession>
<keyword evidence="3" id="KW-1185">Reference proteome</keyword>
<dbReference type="SUPFAM" id="SSF51556">
    <property type="entry name" value="Metallo-dependent hydrolases"/>
    <property type="match status" value="1"/>
</dbReference>
<dbReference type="SUPFAM" id="SSF51338">
    <property type="entry name" value="Composite domain of metallo-dependent hydrolases"/>
    <property type="match status" value="1"/>
</dbReference>
<dbReference type="CDD" id="cd01309">
    <property type="entry name" value="Met_dep_hydrolase_C"/>
    <property type="match status" value="1"/>
</dbReference>
<dbReference type="InterPro" id="IPR006680">
    <property type="entry name" value="Amidohydro-rel"/>
</dbReference>
<dbReference type="InterPro" id="IPR011059">
    <property type="entry name" value="Metal-dep_hydrolase_composite"/>
</dbReference>
<feature type="domain" description="Amidohydrolase-related" evidence="1">
    <location>
        <begin position="51"/>
        <end position="382"/>
    </location>
</feature>
<dbReference type="InterPro" id="IPR051781">
    <property type="entry name" value="Metallo-dep_Hydrolase"/>
</dbReference>
<dbReference type="InterPro" id="IPR032466">
    <property type="entry name" value="Metal_Hydrolase"/>
</dbReference>
<dbReference type="AlphaFoldDB" id="A0A7G9WIX4"/>
<dbReference type="Proteomes" id="UP000516046">
    <property type="component" value="Chromosome"/>
</dbReference>
<name>A0A7G9WIX4_9FIRM</name>
<dbReference type="Gene3D" id="3.20.20.140">
    <property type="entry name" value="Metal-dependent hydrolases"/>
    <property type="match status" value="1"/>
</dbReference>
<evidence type="ECO:0000313" key="2">
    <source>
        <dbReference type="EMBL" id="QNO18636.1"/>
    </source>
</evidence>
<dbReference type="KEGG" id="caml:H6X83_03025"/>
<evidence type="ECO:0000313" key="3">
    <source>
        <dbReference type="Proteomes" id="UP000516046"/>
    </source>
</evidence>
<dbReference type="RefSeq" id="WP_212507702.1">
    <property type="nucleotide sequence ID" value="NZ_CP060696.1"/>
</dbReference>
<sequence>MLFIHAEIHTMAGTVLKDGWLQTHENVIAALGEMPAPQTADEVYDCRGAAMYPGFVDAHTHIGMMEDGLTFEGDDVNEDTDPTTPQLRAIDGLNPMDRDFREAVEAGVTTVVTGPGSANPIGGQMAAVKTYCPSGCVDDMILKAPVAIKMAMGENPKNVYHEKERGPVTRMATAAFIREELFKAQRYMEELQKSEEDEDTDPPEFDMKAEALLPALRREVEVHFHAHRADDIFTAIRIGKEFNLDFVIVHGTEGHLIAERLAKENVRVLSGPFLSERSKPELRNLTPACPGILSKAGVRTAIITDHSVIPIQYLPLCAGLAVRDGMSREDALRAITIEPARICHLENRVGSLETGKDADFLLFTEDPLSNFTKPRMVVTNGVIALDNR</sequence>
<proteinExistence type="predicted"/>
<keyword evidence="2" id="KW-0378">Hydrolase</keyword>
<dbReference type="GO" id="GO:0016810">
    <property type="term" value="F:hydrolase activity, acting on carbon-nitrogen (but not peptide) bonds"/>
    <property type="evidence" value="ECO:0007669"/>
    <property type="project" value="InterPro"/>
</dbReference>
<reference evidence="2 3" key="1">
    <citation type="submission" date="2020-08" db="EMBL/GenBank/DDBJ databases">
        <authorList>
            <person name="Ren C."/>
            <person name="Gu Y."/>
            <person name="Xu Y."/>
        </authorList>
    </citation>
    <scope>NUCLEOTIDE SEQUENCE [LARGE SCALE GENOMIC DNA]</scope>
    <source>
        <strain evidence="2 3">LBM18003</strain>
    </source>
</reference>
<protein>
    <submittedName>
        <fullName evidence="2">Amidohydrolase</fullName>
    </submittedName>
</protein>